<keyword evidence="3" id="KW-1185">Reference proteome</keyword>
<reference evidence="2 3" key="1">
    <citation type="submission" date="2020-08" db="EMBL/GenBank/DDBJ databases">
        <title>Genomic Encyclopedia of Type Strains, Phase IV (KMG-IV): sequencing the most valuable type-strain genomes for metagenomic binning, comparative biology and taxonomic classification.</title>
        <authorList>
            <person name="Goeker M."/>
        </authorList>
    </citation>
    <scope>NUCLEOTIDE SEQUENCE [LARGE SCALE GENOMIC DNA]</scope>
    <source>
        <strain evidence="2 3">DSM 102234</strain>
    </source>
</reference>
<evidence type="ECO:0000259" key="1">
    <source>
        <dbReference type="Pfam" id="PF13360"/>
    </source>
</evidence>
<accession>A0A7W6E6Y5</accession>
<feature type="domain" description="Pyrrolo-quinoline quinone repeat" evidence="1">
    <location>
        <begin position="144"/>
        <end position="376"/>
    </location>
</feature>
<dbReference type="SMART" id="SM00564">
    <property type="entry name" value="PQQ"/>
    <property type="match status" value="6"/>
</dbReference>
<dbReference type="EMBL" id="JACIEI010000013">
    <property type="protein sequence ID" value="MBB3995349.1"/>
    <property type="molecule type" value="Genomic_DNA"/>
</dbReference>
<dbReference type="Pfam" id="PF13360">
    <property type="entry name" value="PQQ_2"/>
    <property type="match status" value="1"/>
</dbReference>
<dbReference type="Proteomes" id="UP000530268">
    <property type="component" value="Unassembled WGS sequence"/>
</dbReference>
<gene>
    <name evidence="2" type="ORF">GGR95_003004</name>
</gene>
<dbReference type="InterPro" id="IPR015943">
    <property type="entry name" value="WD40/YVTN_repeat-like_dom_sf"/>
</dbReference>
<dbReference type="PANTHER" id="PTHR34512">
    <property type="entry name" value="CELL SURFACE PROTEIN"/>
    <property type="match status" value="1"/>
</dbReference>
<comment type="caution">
    <text evidence="2">The sequence shown here is derived from an EMBL/GenBank/DDBJ whole genome shotgun (WGS) entry which is preliminary data.</text>
</comment>
<organism evidence="2 3">
    <name type="scientific">Sulfitobacter undariae</name>
    <dbReference type="NCBI Taxonomy" id="1563671"/>
    <lineage>
        <taxon>Bacteria</taxon>
        <taxon>Pseudomonadati</taxon>
        <taxon>Pseudomonadota</taxon>
        <taxon>Alphaproteobacteria</taxon>
        <taxon>Rhodobacterales</taxon>
        <taxon>Roseobacteraceae</taxon>
        <taxon>Sulfitobacter</taxon>
    </lineage>
</organism>
<dbReference type="InterPro" id="IPR011047">
    <property type="entry name" value="Quinoprotein_ADH-like_sf"/>
</dbReference>
<proteinExistence type="predicted"/>
<dbReference type="InterPro" id="IPR018391">
    <property type="entry name" value="PQQ_b-propeller_rpt"/>
</dbReference>
<dbReference type="AlphaFoldDB" id="A0A7W6E6Y5"/>
<dbReference type="SUPFAM" id="SSF50998">
    <property type="entry name" value="Quinoprotein alcohol dehydrogenase-like"/>
    <property type="match status" value="1"/>
</dbReference>
<name>A0A7W6E6Y5_9RHOB</name>
<dbReference type="RefSeq" id="WP_184567183.1">
    <property type="nucleotide sequence ID" value="NZ_JACIEI010000013.1"/>
</dbReference>
<evidence type="ECO:0000313" key="2">
    <source>
        <dbReference type="EMBL" id="MBB3995349.1"/>
    </source>
</evidence>
<dbReference type="InterPro" id="IPR002372">
    <property type="entry name" value="PQQ_rpt_dom"/>
</dbReference>
<protein>
    <submittedName>
        <fullName evidence="2">Outer membrane protein assembly factor BamB</fullName>
    </submittedName>
</protein>
<dbReference type="PANTHER" id="PTHR34512:SF30">
    <property type="entry name" value="OUTER MEMBRANE PROTEIN ASSEMBLY FACTOR BAMB"/>
    <property type="match status" value="1"/>
</dbReference>
<dbReference type="Gene3D" id="2.130.10.10">
    <property type="entry name" value="YVTN repeat-like/Quinoprotein amine dehydrogenase"/>
    <property type="match status" value="1"/>
</dbReference>
<evidence type="ECO:0000313" key="3">
    <source>
        <dbReference type="Proteomes" id="UP000530268"/>
    </source>
</evidence>
<sequence length="460" mass="47535">MTDTDYSLHYKRQTALRAASPRKVVLALLGAATFLSACSEPDVILPGAREDVRSVLQSQDPASETTFAGNQNRAISLPAARVNAEWTQSTGTAATRISHPALAGSLTLAWSANIGTGDSRKYRITADPVVSAGRIFTLDAQTMVTATSTSGGQIWQADLRPARDQAGDATGGGLVVAGDTVYVSIGYGVLAALDAATGAVRWTQQLDASASGAPTVSGDLVYVTAGDNTGWAVNRRDGTVEWQLGASDDTHNILGAPAPALTDDLAIFAFGSGEVQAVFRRGGLSRWDASVLGKRPGRAFSNVSDVTAAPVVSGDRVYLGNQSGRIVALDVNSGMRIWSAREGATGPVWPVGGSLFAVSDLNELLRLDAADGSKIWGVKLPNFVKSKPKKQGAIVTHHGPIVAGGRVILASGDGVLRSYSPANGALLGSVEIPGGATTAPVVAGQTLYVVSSKGQLLAYR</sequence>